<sequence length="136" mass="14522">MTFLKKALFAATISISALILNSCIVAAIAVGGGTVAYIDGNYSMNIEGNYKAVYKATLKAINDNNDFVLVSKDLDQTKQNADIEGATKIDSTSFSVKIERLTDQATKVTIKFGTFGDQAMSSTLMDQIQAAVHKAS</sequence>
<gene>
    <name evidence="1" type="ORF">FSC454_09005</name>
</gene>
<dbReference type="Proteomes" id="UP000182459">
    <property type="component" value="Chromosome"/>
</dbReference>
<name>A0AAC9J640_9GAMM</name>
<dbReference type="Pfam" id="PF12092">
    <property type="entry name" value="DUF3568"/>
    <property type="match status" value="1"/>
</dbReference>
<dbReference type="InterPro" id="IPR021952">
    <property type="entry name" value="Flpp3-like"/>
</dbReference>
<protein>
    <recommendedName>
        <fullName evidence="3">DUF3568 domain-containing protein</fullName>
    </recommendedName>
</protein>
<proteinExistence type="predicted"/>
<accession>A0AAC9J640</accession>
<keyword evidence="2" id="KW-1185">Reference proteome</keyword>
<dbReference type="EMBL" id="CP018093">
    <property type="protein sequence ID" value="APD51196.1"/>
    <property type="molecule type" value="Genomic_DNA"/>
</dbReference>
<evidence type="ECO:0000313" key="2">
    <source>
        <dbReference type="Proteomes" id="UP000182459"/>
    </source>
</evidence>
<dbReference type="KEGG" id="fhi:FSC454_09005"/>
<dbReference type="RefSeq" id="WP_066046621.1">
    <property type="nucleotide sequence ID" value="NZ_CP018093.1"/>
</dbReference>
<organism evidence="1 2">
    <name type="scientific">Francisella hispaniensis FSC454</name>
    <dbReference type="NCBI Taxonomy" id="1088883"/>
    <lineage>
        <taxon>Bacteria</taxon>
        <taxon>Pseudomonadati</taxon>
        <taxon>Pseudomonadota</taxon>
        <taxon>Gammaproteobacteria</taxon>
        <taxon>Thiotrichales</taxon>
        <taxon>Francisellaceae</taxon>
        <taxon>Francisella</taxon>
    </lineage>
</organism>
<reference evidence="1 2" key="1">
    <citation type="submission" date="2016-11" db="EMBL/GenBank/DDBJ databases">
        <authorList>
            <person name="Hagglund E."/>
            <person name="Bystrom M."/>
            <person name="Naslund J."/>
            <person name="Stenberg P."/>
            <person name="Sjodin A."/>
        </authorList>
    </citation>
    <scope>NUCLEOTIDE SEQUENCE [LARGE SCALE GENOMIC DNA]</scope>
    <source>
        <strain evidence="1 2">CCUG 58020</strain>
    </source>
</reference>
<evidence type="ECO:0000313" key="1">
    <source>
        <dbReference type="EMBL" id="APD51196.1"/>
    </source>
</evidence>
<evidence type="ECO:0008006" key="3">
    <source>
        <dbReference type="Google" id="ProtNLM"/>
    </source>
</evidence>
<dbReference type="AlphaFoldDB" id="A0AAC9J640"/>